<dbReference type="CDD" id="cd06529">
    <property type="entry name" value="S24_LexA-like"/>
    <property type="match status" value="1"/>
</dbReference>
<dbReference type="GO" id="GO:0006355">
    <property type="term" value="P:regulation of DNA-templated transcription"/>
    <property type="evidence" value="ECO:0007669"/>
    <property type="project" value="InterPro"/>
</dbReference>
<dbReference type="AlphaFoldDB" id="A0A8J6QMX7"/>
<dbReference type="EC" id="2.7.7.7" evidence="9"/>
<protein>
    <submittedName>
        <fullName evidence="9">Translesion error-prone DNA polymerase V autoproteolytic subunit</fullName>
        <ecNumber evidence="9">2.7.7.7</ecNumber>
    </submittedName>
</protein>
<keyword evidence="10" id="KW-1185">Reference proteome</keyword>
<dbReference type="Pfam" id="PF00717">
    <property type="entry name" value="Peptidase_S24"/>
    <property type="match status" value="1"/>
</dbReference>
<accession>A0A8J6QMX7</accession>
<feature type="domain" description="Peptidase S24/S26A/S26B/S26C" evidence="8">
    <location>
        <begin position="20"/>
        <end position="135"/>
    </location>
</feature>
<evidence type="ECO:0000256" key="4">
    <source>
        <dbReference type="ARBA" id="ARBA00022813"/>
    </source>
</evidence>
<dbReference type="SUPFAM" id="SSF51306">
    <property type="entry name" value="LexA/Signal peptidase"/>
    <property type="match status" value="1"/>
</dbReference>
<dbReference type="InterPro" id="IPR036286">
    <property type="entry name" value="LexA/Signal_pep-like_sf"/>
</dbReference>
<keyword evidence="2" id="KW-0227">DNA damage</keyword>
<dbReference type="InterPro" id="IPR039418">
    <property type="entry name" value="LexA-like"/>
</dbReference>
<keyword evidence="4 7" id="KW-0068">Autocatalytic cleavage</keyword>
<name>A0A8J6QMX7_9BACT</name>
<evidence type="ECO:0000256" key="6">
    <source>
        <dbReference type="ARBA" id="ARBA00023236"/>
    </source>
</evidence>
<evidence type="ECO:0000256" key="2">
    <source>
        <dbReference type="ARBA" id="ARBA00022763"/>
    </source>
</evidence>
<keyword evidence="9" id="KW-0548">Nucleotidyltransferase</keyword>
<dbReference type="GO" id="GO:0009432">
    <property type="term" value="P:SOS response"/>
    <property type="evidence" value="ECO:0007669"/>
    <property type="project" value="UniProtKB-KW"/>
</dbReference>
<evidence type="ECO:0000313" key="10">
    <source>
        <dbReference type="Proteomes" id="UP000632828"/>
    </source>
</evidence>
<dbReference type="PRINTS" id="PR00726">
    <property type="entry name" value="LEXASERPTASE"/>
</dbReference>
<comment type="caution">
    <text evidence="9">The sequence shown here is derived from an EMBL/GenBank/DDBJ whole genome shotgun (WGS) entry which is preliminary data.</text>
</comment>
<dbReference type="InterPro" id="IPR050077">
    <property type="entry name" value="LexA_repressor"/>
</dbReference>
<evidence type="ECO:0000256" key="5">
    <source>
        <dbReference type="ARBA" id="ARBA00023204"/>
    </source>
</evidence>
<evidence type="ECO:0000256" key="3">
    <source>
        <dbReference type="ARBA" id="ARBA00022801"/>
    </source>
</evidence>
<dbReference type="EMBL" id="JACWUN010000006">
    <property type="protein sequence ID" value="MBD1400387.1"/>
    <property type="molecule type" value="Genomic_DNA"/>
</dbReference>
<dbReference type="PANTHER" id="PTHR33516">
    <property type="entry name" value="LEXA REPRESSOR"/>
    <property type="match status" value="1"/>
</dbReference>
<dbReference type="Proteomes" id="UP000632828">
    <property type="component" value="Unassembled WGS sequence"/>
</dbReference>
<organism evidence="9 10">
    <name type="scientific">Pelovirga terrestris</name>
    <dbReference type="NCBI Taxonomy" id="2771352"/>
    <lineage>
        <taxon>Bacteria</taxon>
        <taxon>Pseudomonadati</taxon>
        <taxon>Thermodesulfobacteriota</taxon>
        <taxon>Desulfuromonadia</taxon>
        <taxon>Geobacterales</taxon>
        <taxon>Geobacteraceae</taxon>
        <taxon>Pelovirga</taxon>
    </lineage>
</organism>
<dbReference type="GO" id="GO:0016787">
    <property type="term" value="F:hydrolase activity"/>
    <property type="evidence" value="ECO:0007669"/>
    <property type="project" value="UniProtKB-KW"/>
</dbReference>
<dbReference type="InterPro" id="IPR006197">
    <property type="entry name" value="Peptidase_S24_LexA"/>
</dbReference>
<dbReference type="GO" id="GO:0003887">
    <property type="term" value="F:DNA-directed DNA polymerase activity"/>
    <property type="evidence" value="ECO:0007669"/>
    <property type="project" value="UniProtKB-EC"/>
</dbReference>
<dbReference type="GO" id="GO:0006281">
    <property type="term" value="P:DNA repair"/>
    <property type="evidence" value="ECO:0007669"/>
    <property type="project" value="UniProtKB-KW"/>
</dbReference>
<keyword evidence="9" id="KW-0808">Transferase</keyword>
<proteinExistence type="inferred from homology"/>
<dbReference type="RefSeq" id="WP_191154834.1">
    <property type="nucleotide sequence ID" value="NZ_JACWUN010000006.1"/>
</dbReference>
<dbReference type="GO" id="GO:0003677">
    <property type="term" value="F:DNA binding"/>
    <property type="evidence" value="ECO:0007669"/>
    <property type="project" value="InterPro"/>
</dbReference>
<dbReference type="Gene3D" id="2.10.109.10">
    <property type="entry name" value="Umud Fragment, subunit A"/>
    <property type="match status" value="1"/>
</dbReference>
<reference evidence="9" key="1">
    <citation type="submission" date="2020-09" db="EMBL/GenBank/DDBJ databases">
        <title>Pelobacter alkaliphilus sp. nov., a novel anaerobic arsenate-reducing bacterium from terrestrial mud volcano.</title>
        <authorList>
            <person name="Khomyakova M.A."/>
            <person name="Merkel A.Y."/>
            <person name="Slobodkin A.I."/>
        </authorList>
    </citation>
    <scope>NUCLEOTIDE SEQUENCE</scope>
    <source>
        <strain evidence="9">M08fum</strain>
    </source>
</reference>
<dbReference type="PANTHER" id="PTHR33516:SF2">
    <property type="entry name" value="LEXA REPRESSOR-RELATED"/>
    <property type="match status" value="1"/>
</dbReference>
<evidence type="ECO:0000256" key="1">
    <source>
        <dbReference type="ARBA" id="ARBA00007484"/>
    </source>
</evidence>
<evidence type="ECO:0000259" key="8">
    <source>
        <dbReference type="Pfam" id="PF00717"/>
    </source>
</evidence>
<evidence type="ECO:0000313" key="9">
    <source>
        <dbReference type="EMBL" id="MBD1400387.1"/>
    </source>
</evidence>
<sequence>MTAILLGRADQVPPENLNIPLFLDRVPAGFPSPASDYCEGSLDLNELCITKPAATYFVRASGDSMIDAGIFAGDVLVVDRSLEARHGDVVIAEYGGELTVKRLELKPTVRLMPMNRNYLPLVIPEGEELQIFGVVTTVIHSLRKP</sequence>
<keyword evidence="6" id="KW-0742">SOS response</keyword>
<evidence type="ECO:0000256" key="7">
    <source>
        <dbReference type="RuleBase" id="RU003991"/>
    </source>
</evidence>
<dbReference type="NCBIfam" id="NF007621">
    <property type="entry name" value="PRK10276.1"/>
    <property type="match status" value="1"/>
</dbReference>
<comment type="similarity">
    <text evidence="1 7">Belongs to the peptidase S24 family.</text>
</comment>
<dbReference type="InterPro" id="IPR015927">
    <property type="entry name" value="Peptidase_S24_S26A/B/C"/>
</dbReference>
<keyword evidence="3 7" id="KW-0378">Hydrolase</keyword>
<gene>
    <name evidence="9" type="primary">umuD</name>
    <name evidence="9" type="ORF">ICT70_06865</name>
</gene>
<keyword evidence="5" id="KW-0234">DNA repair</keyword>